<dbReference type="OrthoDB" id="6884047at2"/>
<evidence type="ECO:0000313" key="3">
    <source>
        <dbReference type="EMBL" id="KAF2410390.1"/>
    </source>
</evidence>
<evidence type="ECO:0000313" key="5">
    <source>
        <dbReference type="Proteomes" id="UP000182470"/>
    </source>
</evidence>
<evidence type="ECO:0000313" key="6">
    <source>
        <dbReference type="Proteomes" id="UP000748067"/>
    </source>
</evidence>
<dbReference type="InterPro" id="IPR003305">
    <property type="entry name" value="CenC_carb-bd"/>
</dbReference>
<accession>A0A1G9Y648</accession>
<keyword evidence="6" id="KW-1185">Reference proteome</keyword>
<dbReference type="GO" id="GO:0016798">
    <property type="term" value="F:hydrolase activity, acting on glycosyl bonds"/>
    <property type="evidence" value="ECO:0007669"/>
    <property type="project" value="InterPro"/>
</dbReference>
<dbReference type="Proteomes" id="UP000748067">
    <property type="component" value="Unassembled WGS sequence"/>
</dbReference>
<dbReference type="EMBL" id="LT629704">
    <property type="protein sequence ID" value="SDN04564.1"/>
    <property type="molecule type" value="Genomic_DNA"/>
</dbReference>
<evidence type="ECO:0000256" key="1">
    <source>
        <dbReference type="ARBA" id="ARBA00022801"/>
    </source>
</evidence>
<dbReference type="RefSeq" id="WP_083357168.1">
    <property type="nucleotide sequence ID" value="NZ_JXDI01000001.1"/>
</dbReference>
<reference evidence="3 6" key="1">
    <citation type="submission" date="2015-01" db="EMBL/GenBank/DDBJ databases">
        <title>Genome Sequence of Pseudomonas antarctica CMS 35.</title>
        <authorList>
            <person name="Voget S."/>
            <person name="Chow J."/>
            <person name="Daniel R."/>
            <person name="Streit W."/>
        </authorList>
    </citation>
    <scope>NUCLEOTIDE SEQUENCE [LARGE SCALE GENOMIC DNA]</scope>
    <source>
        <strain evidence="3 6">CMS 35</strain>
    </source>
</reference>
<dbReference type="InterPro" id="IPR008979">
    <property type="entry name" value="Galactose-bd-like_sf"/>
</dbReference>
<protein>
    <submittedName>
        <fullName evidence="3">Carbohydrate binding domain protein</fullName>
    </submittedName>
    <submittedName>
        <fullName evidence="4">Carbohydrate binding domain-containing protein</fullName>
    </submittedName>
</protein>
<dbReference type="AlphaFoldDB" id="A0A1G9Y648"/>
<proteinExistence type="predicted"/>
<name>A0A1G9Y648_9PSED</name>
<dbReference type="EMBL" id="JXDI01000001">
    <property type="protein sequence ID" value="KAF2410390.1"/>
    <property type="molecule type" value="Genomic_DNA"/>
</dbReference>
<reference evidence="4 5" key="2">
    <citation type="submission" date="2016-10" db="EMBL/GenBank/DDBJ databases">
        <authorList>
            <person name="de Groot N.N."/>
        </authorList>
    </citation>
    <scope>NUCLEOTIDE SEQUENCE [LARGE SCALE GENOMIC DNA]</scope>
    <source>
        <strain evidence="4 5">BS2772</strain>
    </source>
</reference>
<dbReference type="Proteomes" id="UP000182470">
    <property type="component" value="Chromosome I"/>
</dbReference>
<dbReference type="Pfam" id="PF02018">
    <property type="entry name" value="CBM_4_9"/>
    <property type="match status" value="1"/>
</dbReference>
<evidence type="ECO:0000313" key="4">
    <source>
        <dbReference type="EMBL" id="SDN04564.1"/>
    </source>
</evidence>
<sequence length="260" mass="27844">MLSIPAPKFIEQDSATPIANLNTNLIVGNVARVTLDFPVERADMIFLTLSSTVLGGRHNQSFQIGRDAPNLELLIAKPIVEASAGTVVFLQMHMERNSQPYFAETSRVRINSLPIIVPTPTTVWDFSDGTFQGWVPQGPYVGGLLHVANSSLVVDVPNSRATSAHIITRPVPVIAGRTYDCSFVVMGNSATSDGSTLYLTMNGTPIGATVQNITQAQPQTGTGTFTATTTGDVRLGIFNATVPNGNHRLSLGNIRMTPRP</sequence>
<keyword evidence="1" id="KW-0378">Hydrolase</keyword>
<dbReference type="SUPFAM" id="SSF49785">
    <property type="entry name" value="Galactose-binding domain-like"/>
    <property type="match status" value="1"/>
</dbReference>
<gene>
    <name evidence="3" type="ORF">PSAN_28210</name>
    <name evidence="4" type="ORF">SAMN04490179_2225</name>
</gene>
<organism evidence="4 5">
    <name type="scientific">Pseudomonas antarctica</name>
    <dbReference type="NCBI Taxonomy" id="219572"/>
    <lineage>
        <taxon>Bacteria</taxon>
        <taxon>Pseudomonadati</taxon>
        <taxon>Pseudomonadota</taxon>
        <taxon>Gammaproteobacteria</taxon>
        <taxon>Pseudomonadales</taxon>
        <taxon>Pseudomonadaceae</taxon>
        <taxon>Pseudomonas</taxon>
    </lineage>
</organism>
<evidence type="ECO:0000259" key="2">
    <source>
        <dbReference type="Pfam" id="PF02018"/>
    </source>
</evidence>
<dbReference type="Gene3D" id="2.60.120.260">
    <property type="entry name" value="Galactose-binding domain-like"/>
    <property type="match status" value="1"/>
</dbReference>
<feature type="domain" description="CBM-cenC" evidence="2">
    <location>
        <begin position="125"/>
        <end position="231"/>
    </location>
</feature>